<dbReference type="Gene3D" id="3.10.180.10">
    <property type="entry name" value="2,3-Dihydroxybiphenyl 1,2-Dioxygenase, domain 1"/>
    <property type="match status" value="1"/>
</dbReference>
<dbReference type="InterPro" id="IPR029068">
    <property type="entry name" value="Glyas_Bleomycin-R_OHBP_Dase"/>
</dbReference>
<comment type="caution">
    <text evidence="2">The sequence shown here is derived from an EMBL/GenBank/DDBJ whole genome shotgun (WGS) entry which is preliminary data.</text>
</comment>
<dbReference type="AlphaFoldDB" id="A0A9X2I588"/>
<feature type="domain" description="VOC" evidence="1">
    <location>
        <begin position="6"/>
        <end position="126"/>
    </location>
</feature>
<evidence type="ECO:0000259" key="1">
    <source>
        <dbReference type="PROSITE" id="PS51819"/>
    </source>
</evidence>
<dbReference type="SUPFAM" id="SSF54593">
    <property type="entry name" value="Glyoxalase/Bleomycin resistance protein/Dihydroxybiphenyl dioxygenase"/>
    <property type="match status" value="1"/>
</dbReference>
<evidence type="ECO:0000313" key="3">
    <source>
        <dbReference type="Proteomes" id="UP001139319"/>
    </source>
</evidence>
<sequence length="131" mass="14719">MSSVMRIEHFAFNVTDPVAIGAWYCEHLGFTVKHKFDKAPHAHFLADSTGQVMIEIYNNRPDEVPDYPSMNPLTLHLAFVSEDPEADAERLCAEGCKVVDDVRLKDGSVLLMLKDPWGFAIQLCKRGNPMV</sequence>
<dbReference type="InterPro" id="IPR037523">
    <property type="entry name" value="VOC_core"/>
</dbReference>
<reference evidence="2" key="2">
    <citation type="submission" date="2023-01" db="EMBL/GenBank/DDBJ databases">
        <title>Gilvimarinus xylanilyticus HB14 isolated from Caulerpa lentillifera aquaculture base in Hainan, China.</title>
        <authorList>
            <person name="Zhang Y.-J."/>
        </authorList>
    </citation>
    <scope>NUCLEOTIDE SEQUENCE</scope>
    <source>
        <strain evidence="2">HB14</strain>
    </source>
</reference>
<reference evidence="2" key="1">
    <citation type="submission" date="2022-05" db="EMBL/GenBank/DDBJ databases">
        <authorList>
            <person name="Sun H.-N."/>
        </authorList>
    </citation>
    <scope>NUCLEOTIDE SEQUENCE</scope>
    <source>
        <strain evidence="2">HB14</strain>
    </source>
</reference>
<dbReference type="EMBL" id="JAMFTH010000007">
    <property type="protein sequence ID" value="MCP8900863.1"/>
    <property type="molecule type" value="Genomic_DNA"/>
</dbReference>
<accession>A0A9X2I588</accession>
<dbReference type="InterPro" id="IPR004360">
    <property type="entry name" value="Glyas_Fos-R_dOase_dom"/>
</dbReference>
<dbReference type="RefSeq" id="WP_253969151.1">
    <property type="nucleotide sequence ID" value="NZ_JAMFTH010000007.1"/>
</dbReference>
<organism evidence="2 3">
    <name type="scientific">Gilvimarinus xylanilyticus</name>
    <dbReference type="NCBI Taxonomy" id="2944139"/>
    <lineage>
        <taxon>Bacteria</taxon>
        <taxon>Pseudomonadati</taxon>
        <taxon>Pseudomonadota</taxon>
        <taxon>Gammaproteobacteria</taxon>
        <taxon>Cellvibrionales</taxon>
        <taxon>Cellvibrionaceae</taxon>
        <taxon>Gilvimarinus</taxon>
    </lineage>
</organism>
<dbReference type="CDD" id="cd06587">
    <property type="entry name" value="VOC"/>
    <property type="match status" value="1"/>
</dbReference>
<evidence type="ECO:0000313" key="2">
    <source>
        <dbReference type="EMBL" id="MCP8900863.1"/>
    </source>
</evidence>
<proteinExistence type="predicted"/>
<name>A0A9X2I588_9GAMM</name>
<keyword evidence="3" id="KW-1185">Reference proteome</keyword>
<dbReference type="PROSITE" id="PS51819">
    <property type="entry name" value="VOC"/>
    <property type="match status" value="1"/>
</dbReference>
<dbReference type="Pfam" id="PF00903">
    <property type="entry name" value="Glyoxalase"/>
    <property type="match status" value="1"/>
</dbReference>
<protein>
    <submittedName>
        <fullName evidence="2">VOC family protein</fullName>
    </submittedName>
</protein>
<gene>
    <name evidence="2" type="ORF">M6D89_16255</name>
</gene>
<dbReference type="Proteomes" id="UP001139319">
    <property type="component" value="Unassembled WGS sequence"/>
</dbReference>